<dbReference type="Pfam" id="PF18812">
    <property type="entry name" value="PBECR3"/>
    <property type="match status" value="1"/>
</dbReference>
<evidence type="ECO:0000313" key="2">
    <source>
        <dbReference type="EMBL" id="SDP27139.1"/>
    </source>
</evidence>
<evidence type="ECO:0000259" key="1">
    <source>
        <dbReference type="Pfam" id="PF18812"/>
    </source>
</evidence>
<name>A0A1H0RD79_9CLOT</name>
<reference evidence="2 3" key="1">
    <citation type="submission" date="2016-10" db="EMBL/GenBank/DDBJ databases">
        <authorList>
            <person name="de Groot N.N."/>
        </authorList>
    </citation>
    <scope>NUCLEOTIDE SEQUENCE [LARGE SCALE GENOMIC DNA]</scope>
    <source>
        <strain evidence="2 3">DSM 12272</strain>
    </source>
</reference>
<dbReference type="InterPro" id="IPR041301">
    <property type="entry name" value="PBECR3"/>
</dbReference>
<dbReference type="AlphaFoldDB" id="A0A1H0RD79"/>
<dbReference type="EMBL" id="FNJM01000003">
    <property type="protein sequence ID" value="SDP27139.1"/>
    <property type="molecule type" value="Genomic_DNA"/>
</dbReference>
<proteinExistence type="predicted"/>
<dbReference type="OrthoDB" id="1683148at2"/>
<accession>A0A1H0RD79</accession>
<protein>
    <recommendedName>
        <fullName evidence="1">Phage-Barnase-EndoU-ColicinE5/D-RelE like nuclease 3 domain-containing protein</fullName>
    </recommendedName>
</protein>
<dbReference type="Proteomes" id="UP000198597">
    <property type="component" value="Unassembled WGS sequence"/>
</dbReference>
<evidence type="ECO:0000313" key="3">
    <source>
        <dbReference type="Proteomes" id="UP000198597"/>
    </source>
</evidence>
<dbReference type="RefSeq" id="WP_089967957.1">
    <property type="nucleotide sequence ID" value="NZ_FNJM01000003.1"/>
</dbReference>
<keyword evidence="3" id="KW-1185">Reference proteome</keyword>
<feature type="domain" description="Phage-Barnase-EndoU-ColicinE5/D-RelE like nuclease 3" evidence="1">
    <location>
        <begin position="9"/>
        <end position="119"/>
    </location>
</feature>
<dbReference type="STRING" id="94869.SAMN04488529_103127"/>
<gene>
    <name evidence="2" type="ORF">SAMN04488529_103127</name>
</gene>
<organism evidence="2 3">
    <name type="scientific">Clostridium gasigenes</name>
    <dbReference type="NCBI Taxonomy" id="94869"/>
    <lineage>
        <taxon>Bacteria</taxon>
        <taxon>Bacillati</taxon>
        <taxon>Bacillota</taxon>
        <taxon>Clostridia</taxon>
        <taxon>Eubacteriales</taxon>
        <taxon>Clostridiaceae</taxon>
        <taxon>Clostridium</taxon>
    </lineage>
</organism>
<sequence>MENKFYTYKRVGYFRRKMANVLGLSYSGVIYASPGVLKHIKNRHGKQLSKKVITNILDVIKKIINEPDYIGIYKLSNSKASIEIIKKINVNILVGIEVDLKKDYIYVSTMYPITEEKIKSKLYSGRIVEWKK</sequence>